<dbReference type="EMBL" id="LPLZ01000081">
    <property type="protein sequence ID" value="KWN05598.1"/>
    <property type="molecule type" value="Genomic_DNA"/>
</dbReference>
<gene>
    <name evidence="1" type="ORF">WT83_28965</name>
</gene>
<proteinExistence type="predicted"/>
<evidence type="ECO:0000313" key="1">
    <source>
        <dbReference type="EMBL" id="KWN05598.1"/>
    </source>
</evidence>
<accession>A0A125K3T2</accession>
<organism evidence="1 2">
    <name type="scientific">Burkholderia territorii</name>
    <dbReference type="NCBI Taxonomy" id="1503055"/>
    <lineage>
        <taxon>Bacteria</taxon>
        <taxon>Pseudomonadati</taxon>
        <taxon>Pseudomonadota</taxon>
        <taxon>Betaproteobacteria</taxon>
        <taxon>Burkholderiales</taxon>
        <taxon>Burkholderiaceae</taxon>
        <taxon>Burkholderia</taxon>
        <taxon>Burkholderia cepacia complex</taxon>
    </lineage>
</organism>
<reference evidence="1 2" key="1">
    <citation type="submission" date="2015-11" db="EMBL/GenBank/DDBJ databases">
        <title>Expanding the genomic diversity of Burkholderia species for the development of highly accurate diagnostics.</title>
        <authorList>
            <person name="Sahl J."/>
            <person name="Keim P."/>
            <person name="Wagner D."/>
        </authorList>
    </citation>
    <scope>NUCLEOTIDE SEQUENCE [LARGE SCALE GENOMIC DNA]</scope>
    <source>
        <strain evidence="1 2">MSMB793WGS</strain>
    </source>
</reference>
<comment type="caution">
    <text evidence="1">The sequence shown here is derived from an EMBL/GenBank/DDBJ whole genome shotgun (WGS) entry which is preliminary data.</text>
</comment>
<dbReference type="Proteomes" id="UP000068016">
    <property type="component" value="Unassembled WGS sequence"/>
</dbReference>
<sequence>MFFILDPKGDEYRVCQQRQRDVTIPPVPLTPKGEAAIKRLATVPAEHLLPPRLIAVLERLHAHIRYLMTR</sequence>
<dbReference type="AlphaFoldDB" id="A0A125K3T2"/>
<evidence type="ECO:0000313" key="2">
    <source>
        <dbReference type="Proteomes" id="UP000068016"/>
    </source>
</evidence>
<name>A0A125K3T2_9BURK</name>
<protein>
    <submittedName>
        <fullName evidence="1">Uncharacterized protein</fullName>
    </submittedName>
</protein>